<proteinExistence type="predicted"/>
<sequence>MSLLAQSFVASIVDSPKGLELLLEVGDPAPLFVTEPDQKLWSFVSGHLTTHGKLPHRSTIAAVMKIDLPQALEPASFYQEKLTEFFVRSSLGTMATGIQEHIGAAAAQELLAAAQEAMNGILKVQMQRNLHDFRHAAPAILKAHNLAQVGGAVGFSSGWPSFDKQAAGLRQGDVISIVGRPAAGKSWLLLWIALYMWRRHKLCILFVSMELDQLAVMQRLSGIYGQVAAGQVVSGQLSTKTYNAFRVTLSGLEDEEVPFWVLDANLAGTVDDVAALQAMLQPDATLIDGAYMLTHPKESDIYKRVALNANLIKQKLAKRGPVVASWQFARTAKKKPKGEKPGMEDIAYSDVIPQVSSIVMAIMEDDSTETSNTREVAIVKGRGGQVGSFRVNWNFAWTTDFSEFVEHDPMATGQLDV</sequence>
<dbReference type="PANTHER" id="PTHR30153:SF2">
    <property type="entry name" value="REPLICATIVE DNA HELICASE"/>
    <property type="match status" value="1"/>
</dbReference>
<reference evidence="2 3" key="1">
    <citation type="submission" date="2021-05" db="EMBL/GenBank/DDBJ databases">
        <title>Roseococcus sp. XZZS9, whole genome shotgun sequencing project.</title>
        <authorList>
            <person name="Zhao G."/>
            <person name="Shen L."/>
        </authorList>
    </citation>
    <scope>NUCLEOTIDE SEQUENCE [LARGE SCALE GENOMIC DNA]</scope>
    <source>
        <strain evidence="2 3">XZZS9</strain>
    </source>
</reference>
<name>A0ABS5QIG1_9PROT</name>
<keyword evidence="3" id="KW-1185">Reference proteome</keyword>
<feature type="domain" description="SF4 helicase" evidence="1">
    <location>
        <begin position="148"/>
        <end position="411"/>
    </location>
</feature>
<dbReference type="SUPFAM" id="SSF52540">
    <property type="entry name" value="P-loop containing nucleoside triphosphate hydrolases"/>
    <property type="match status" value="1"/>
</dbReference>
<dbReference type="PROSITE" id="PS51199">
    <property type="entry name" value="SF4_HELICASE"/>
    <property type="match status" value="1"/>
</dbReference>
<dbReference type="Pfam" id="PF03796">
    <property type="entry name" value="DnaB_C"/>
    <property type="match status" value="1"/>
</dbReference>
<dbReference type="InterPro" id="IPR007694">
    <property type="entry name" value="DNA_helicase_DnaB-like_C"/>
</dbReference>
<dbReference type="PANTHER" id="PTHR30153">
    <property type="entry name" value="REPLICATIVE DNA HELICASE DNAB"/>
    <property type="match status" value="1"/>
</dbReference>
<dbReference type="Proteomes" id="UP000766336">
    <property type="component" value="Unassembled WGS sequence"/>
</dbReference>
<dbReference type="RefSeq" id="WP_213671036.1">
    <property type="nucleotide sequence ID" value="NZ_JAHCDA010000003.1"/>
</dbReference>
<comment type="caution">
    <text evidence="2">The sequence shown here is derived from an EMBL/GenBank/DDBJ whole genome shotgun (WGS) entry which is preliminary data.</text>
</comment>
<evidence type="ECO:0000259" key="1">
    <source>
        <dbReference type="PROSITE" id="PS51199"/>
    </source>
</evidence>
<organism evidence="2 3">
    <name type="scientific">Roseococcus pinisoli</name>
    <dbReference type="NCBI Taxonomy" id="2835040"/>
    <lineage>
        <taxon>Bacteria</taxon>
        <taxon>Pseudomonadati</taxon>
        <taxon>Pseudomonadota</taxon>
        <taxon>Alphaproteobacteria</taxon>
        <taxon>Acetobacterales</taxon>
        <taxon>Roseomonadaceae</taxon>
        <taxon>Roseococcus</taxon>
    </lineage>
</organism>
<protein>
    <recommendedName>
        <fullName evidence="1">SF4 helicase domain-containing protein</fullName>
    </recommendedName>
</protein>
<dbReference type="Gene3D" id="3.40.50.300">
    <property type="entry name" value="P-loop containing nucleotide triphosphate hydrolases"/>
    <property type="match status" value="1"/>
</dbReference>
<evidence type="ECO:0000313" key="3">
    <source>
        <dbReference type="Proteomes" id="UP000766336"/>
    </source>
</evidence>
<dbReference type="InterPro" id="IPR027417">
    <property type="entry name" value="P-loop_NTPase"/>
</dbReference>
<gene>
    <name evidence="2" type="ORF">KHU32_15365</name>
</gene>
<dbReference type="EMBL" id="JAHCDA010000003">
    <property type="protein sequence ID" value="MBS7812328.1"/>
    <property type="molecule type" value="Genomic_DNA"/>
</dbReference>
<accession>A0ABS5QIG1</accession>
<evidence type="ECO:0000313" key="2">
    <source>
        <dbReference type="EMBL" id="MBS7812328.1"/>
    </source>
</evidence>